<accession>A0AAD7JN30</accession>
<evidence type="ECO:0000313" key="1">
    <source>
        <dbReference type="EMBL" id="KAJ7765894.1"/>
    </source>
</evidence>
<proteinExistence type="predicted"/>
<dbReference type="AlphaFoldDB" id="A0AAD7JN30"/>
<reference evidence="1" key="1">
    <citation type="submission" date="2023-03" db="EMBL/GenBank/DDBJ databases">
        <title>Massive genome expansion in bonnet fungi (Mycena s.s.) driven by repeated elements and novel gene families across ecological guilds.</title>
        <authorList>
            <consortium name="Lawrence Berkeley National Laboratory"/>
            <person name="Harder C.B."/>
            <person name="Miyauchi S."/>
            <person name="Viragh M."/>
            <person name="Kuo A."/>
            <person name="Thoen E."/>
            <person name="Andreopoulos B."/>
            <person name="Lu D."/>
            <person name="Skrede I."/>
            <person name="Drula E."/>
            <person name="Henrissat B."/>
            <person name="Morin E."/>
            <person name="Kohler A."/>
            <person name="Barry K."/>
            <person name="LaButti K."/>
            <person name="Morin E."/>
            <person name="Salamov A."/>
            <person name="Lipzen A."/>
            <person name="Mereny Z."/>
            <person name="Hegedus B."/>
            <person name="Baldrian P."/>
            <person name="Stursova M."/>
            <person name="Weitz H."/>
            <person name="Taylor A."/>
            <person name="Grigoriev I.V."/>
            <person name="Nagy L.G."/>
            <person name="Martin F."/>
            <person name="Kauserud H."/>
        </authorList>
    </citation>
    <scope>NUCLEOTIDE SEQUENCE</scope>
    <source>
        <strain evidence="1">CBHHK188m</strain>
    </source>
</reference>
<evidence type="ECO:0000313" key="2">
    <source>
        <dbReference type="Proteomes" id="UP001215280"/>
    </source>
</evidence>
<dbReference type="Proteomes" id="UP001215280">
    <property type="component" value="Unassembled WGS sequence"/>
</dbReference>
<sequence>MASSATFCDVPLSTGLDPLSGHSQVSLDWVMASGISASRSFASGVLTLPSGDTLCSMHMKLSVASGLPYDLVLGRDWVFFFRDNRKLPPWLRPLSNFLDVAVIAISLRLAAVHRRLVLYNL</sequence>
<keyword evidence="2" id="KW-1185">Reference proteome</keyword>
<name>A0AAD7JN30_9AGAR</name>
<comment type="caution">
    <text evidence="1">The sequence shown here is derived from an EMBL/GenBank/DDBJ whole genome shotgun (WGS) entry which is preliminary data.</text>
</comment>
<dbReference type="EMBL" id="JARJLG010000034">
    <property type="protein sequence ID" value="KAJ7765894.1"/>
    <property type="molecule type" value="Genomic_DNA"/>
</dbReference>
<gene>
    <name evidence="1" type="ORF">DFH07DRAFT_1058801</name>
</gene>
<protein>
    <submittedName>
        <fullName evidence="1">Uncharacterized protein</fullName>
    </submittedName>
</protein>
<organism evidence="1 2">
    <name type="scientific">Mycena maculata</name>
    <dbReference type="NCBI Taxonomy" id="230809"/>
    <lineage>
        <taxon>Eukaryota</taxon>
        <taxon>Fungi</taxon>
        <taxon>Dikarya</taxon>
        <taxon>Basidiomycota</taxon>
        <taxon>Agaricomycotina</taxon>
        <taxon>Agaricomycetes</taxon>
        <taxon>Agaricomycetidae</taxon>
        <taxon>Agaricales</taxon>
        <taxon>Marasmiineae</taxon>
        <taxon>Mycenaceae</taxon>
        <taxon>Mycena</taxon>
    </lineage>
</organism>